<keyword evidence="4" id="KW-1185">Reference proteome</keyword>
<evidence type="ECO:0000313" key="3">
    <source>
        <dbReference type="EMBL" id="KAJ7734158.1"/>
    </source>
</evidence>
<dbReference type="InterPro" id="IPR050987">
    <property type="entry name" value="AtrR-like"/>
</dbReference>
<dbReference type="AlphaFoldDB" id="A0AAD7MVK8"/>
<gene>
    <name evidence="3" type="ORF">DFH07DRAFT_780379</name>
</gene>
<dbReference type="GO" id="GO:0003677">
    <property type="term" value="F:DNA binding"/>
    <property type="evidence" value="ECO:0007669"/>
    <property type="project" value="InterPro"/>
</dbReference>
<dbReference type="GO" id="GO:0006351">
    <property type="term" value="P:DNA-templated transcription"/>
    <property type="evidence" value="ECO:0007669"/>
    <property type="project" value="InterPro"/>
</dbReference>
<dbReference type="CDD" id="cd12148">
    <property type="entry name" value="fungal_TF_MHR"/>
    <property type="match status" value="1"/>
</dbReference>
<dbReference type="PANTHER" id="PTHR46910:SF38">
    <property type="entry name" value="ZN(2)-C6 FUNGAL-TYPE DOMAIN-CONTAINING PROTEIN"/>
    <property type="match status" value="1"/>
</dbReference>
<dbReference type="GO" id="GO:0003700">
    <property type="term" value="F:DNA-binding transcription factor activity"/>
    <property type="evidence" value="ECO:0007669"/>
    <property type="project" value="InterPro"/>
</dbReference>
<name>A0AAD7MVK8_9AGAR</name>
<dbReference type="GO" id="GO:0008270">
    <property type="term" value="F:zinc ion binding"/>
    <property type="evidence" value="ECO:0007669"/>
    <property type="project" value="InterPro"/>
</dbReference>
<organism evidence="3 4">
    <name type="scientific">Mycena maculata</name>
    <dbReference type="NCBI Taxonomy" id="230809"/>
    <lineage>
        <taxon>Eukaryota</taxon>
        <taxon>Fungi</taxon>
        <taxon>Dikarya</taxon>
        <taxon>Basidiomycota</taxon>
        <taxon>Agaricomycotina</taxon>
        <taxon>Agaricomycetes</taxon>
        <taxon>Agaricomycetidae</taxon>
        <taxon>Agaricales</taxon>
        <taxon>Marasmiineae</taxon>
        <taxon>Mycenaceae</taxon>
        <taxon>Mycena</taxon>
    </lineage>
</organism>
<comment type="caution">
    <text evidence="3">The sequence shown here is derived from an EMBL/GenBank/DDBJ whole genome shotgun (WGS) entry which is preliminary data.</text>
</comment>
<proteinExistence type="predicted"/>
<evidence type="ECO:0000313" key="4">
    <source>
        <dbReference type="Proteomes" id="UP001215280"/>
    </source>
</evidence>
<protein>
    <submittedName>
        <fullName evidence="3">Fungal-specific transcription factor domain-containing protein</fullName>
    </submittedName>
</protein>
<feature type="domain" description="Xylanolytic transcriptional activator regulatory" evidence="2">
    <location>
        <begin position="243"/>
        <end position="317"/>
    </location>
</feature>
<dbReference type="Proteomes" id="UP001215280">
    <property type="component" value="Unassembled WGS sequence"/>
</dbReference>
<keyword evidence="1" id="KW-0539">Nucleus</keyword>
<dbReference type="SMART" id="SM00906">
    <property type="entry name" value="Fungal_trans"/>
    <property type="match status" value="1"/>
</dbReference>
<evidence type="ECO:0000259" key="2">
    <source>
        <dbReference type="SMART" id="SM00906"/>
    </source>
</evidence>
<dbReference type="Pfam" id="PF04082">
    <property type="entry name" value="Fungal_trans"/>
    <property type="match status" value="1"/>
</dbReference>
<reference evidence="3" key="1">
    <citation type="submission" date="2023-03" db="EMBL/GenBank/DDBJ databases">
        <title>Massive genome expansion in bonnet fungi (Mycena s.s.) driven by repeated elements and novel gene families across ecological guilds.</title>
        <authorList>
            <consortium name="Lawrence Berkeley National Laboratory"/>
            <person name="Harder C.B."/>
            <person name="Miyauchi S."/>
            <person name="Viragh M."/>
            <person name="Kuo A."/>
            <person name="Thoen E."/>
            <person name="Andreopoulos B."/>
            <person name="Lu D."/>
            <person name="Skrede I."/>
            <person name="Drula E."/>
            <person name="Henrissat B."/>
            <person name="Morin E."/>
            <person name="Kohler A."/>
            <person name="Barry K."/>
            <person name="LaButti K."/>
            <person name="Morin E."/>
            <person name="Salamov A."/>
            <person name="Lipzen A."/>
            <person name="Mereny Z."/>
            <person name="Hegedus B."/>
            <person name="Baldrian P."/>
            <person name="Stursova M."/>
            <person name="Weitz H."/>
            <person name="Taylor A."/>
            <person name="Grigoriev I.V."/>
            <person name="Nagy L.G."/>
            <person name="Martin F."/>
            <person name="Kauserud H."/>
        </authorList>
    </citation>
    <scope>NUCLEOTIDE SEQUENCE</scope>
    <source>
        <strain evidence="3">CBHHK188m</strain>
    </source>
</reference>
<dbReference type="InterPro" id="IPR007219">
    <property type="entry name" value="XnlR_reg_dom"/>
</dbReference>
<dbReference type="EMBL" id="JARJLG010000163">
    <property type="protein sequence ID" value="KAJ7734158.1"/>
    <property type="molecule type" value="Genomic_DNA"/>
</dbReference>
<accession>A0AAD7MVK8</accession>
<evidence type="ECO:0000256" key="1">
    <source>
        <dbReference type="ARBA" id="ARBA00023242"/>
    </source>
</evidence>
<sequence length="723" mass="81096">MTSASAASLHILRMALRSLSCPPPPFNADDLKHLDISRTFERMTLGKKNPRFIGKSSSANLLQATIDLKADVRRNGNGNAGACEDHGREDDEVPSPWTSRRLQFWRFKPWETTAPRPVAFLFPPSDLAAHLIDLYFANTNSYMPLLHRPTFERNVEKRLHHQDDGFAAVLMLVCAIASRWSDDPRVLGANRDEQADPLACGWQWFDQVPLVERHLFGHATLYDLQRICLAVQFLEAFSSLHSCWTLLGVGIRLAQDVGAHRRKSQHETPSVERELWKRAFWILVYLDRTKSSGMGGACAIQYDDSFDLEFPIECDDEYWEHPTHPFQQPAGVPSRIAFFKQVRQFVRLRYLLTIQSQNIVKIMFSIGDDWEERVVAEFDSALNRWRDGVPTHLRWDPARADPLFFDQSVALHCAYYHLQILIHRPFIPMMRRAAPTALPSLAICLSAARACANMVDIQRQRKGGVAAPINLGPVLTSALVLLLNMWSGKRAGLVPDTSREIPNVNKCMEVVRLCETRWQWAGMLRYWVLQIINGHGSFMMPRDILSELASVGQLPLQDPNTLAMAGTGHRHHQQSTAGNANQELRVLFSSSSVQRSSDGGISDSQFRAPYMHLPQVSFATGTGAAGMRASEVTPMEPSALVPNPLPNTWLTSADPFASMTTDPTQATRELADLTSLIDSDAIAIWTNVPNGFEVDDWGNYFNTFSEITHGQPMAHGGTNTSGY</sequence>
<dbReference type="PANTHER" id="PTHR46910">
    <property type="entry name" value="TRANSCRIPTION FACTOR PDR1"/>
    <property type="match status" value="1"/>
</dbReference>